<dbReference type="InterPro" id="IPR058438">
    <property type="entry name" value="DUF8125"/>
</dbReference>
<proteinExistence type="predicted"/>
<feature type="transmembrane region" description="Helical" evidence="2">
    <location>
        <begin position="21"/>
        <end position="37"/>
    </location>
</feature>
<sequence>MKDVVPEKATSLKQVAIRDRWKLATLGAVLLIAIWFFEPNLPLPSGRHVKLFVMAFGTAALIGYPWVRRLVDWLYRPAHTHLHVFNAEKDLLAIWKLPASSWRDLDVTDHEIYPVQAAEPTYQAREYDPEENEAVGTWRGSATDLELVESRAAINDIRNDLEQMAQEGLTIRVKQSSIVRQATSDIIMEFLRDYESETVYSGEDLQQKIDDAIENWELDEAPEQPETDDRQDDQSQTEPNVDQQADHLETPDQPDPRTNGH</sequence>
<evidence type="ECO:0000259" key="3">
    <source>
        <dbReference type="Pfam" id="PF26447"/>
    </source>
</evidence>
<keyword evidence="5" id="KW-1185">Reference proteome</keyword>
<evidence type="ECO:0000256" key="1">
    <source>
        <dbReference type="SAM" id="MobiDB-lite"/>
    </source>
</evidence>
<dbReference type="RefSeq" id="WP_092701540.1">
    <property type="nucleotide sequence ID" value="NZ_FNFC01000006.1"/>
</dbReference>
<dbReference type="EMBL" id="FNFC01000006">
    <property type="protein sequence ID" value="SDJ63022.1"/>
    <property type="molecule type" value="Genomic_DNA"/>
</dbReference>
<dbReference type="STRING" id="890420.SAMN05216226_106100"/>
<feature type="domain" description="DUF8125" evidence="3">
    <location>
        <begin position="146"/>
        <end position="221"/>
    </location>
</feature>
<accession>A0A1G8VA81</accession>
<reference evidence="4 5" key="1">
    <citation type="submission" date="2016-10" db="EMBL/GenBank/DDBJ databases">
        <authorList>
            <person name="de Groot N.N."/>
        </authorList>
    </citation>
    <scope>NUCLEOTIDE SEQUENCE [LARGE SCALE GENOMIC DNA]</scope>
    <source>
        <strain evidence="4 5">IBRC-M10015</strain>
    </source>
</reference>
<organism evidence="4 5">
    <name type="scientific">Halovenus aranensis</name>
    <dbReference type="NCBI Taxonomy" id="890420"/>
    <lineage>
        <taxon>Archaea</taxon>
        <taxon>Methanobacteriati</taxon>
        <taxon>Methanobacteriota</taxon>
        <taxon>Stenosarchaea group</taxon>
        <taxon>Halobacteria</taxon>
        <taxon>Halobacteriales</taxon>
        <taxon>Haloarculaceae</taxon>
        <taxon>Halovenus</taxon>
    </lineage>
</organism>
<feature type="transmembrane region" description="Helical" evidence="2">
    <location>
        <begin position="49"/>
        <end position="67"/>
    </location>
</feature>
<evidence type="ECO:0000256" key="2">
    <source>
        <dbReference type="SAM" id="Phobius"/>
    </source>
</evidence>
<dbReference type="AlphaFoldDB" id="A0A1G8VA81"/>
<protein>
    <recommendedName>
        <fullName evidence="3">DUF8125 domain-containing protein</fullName>
    </recommendedName>
</protein>
<name>A0A1G8VA81_9EURY</name>
<feature type="region of interest" description="Disordered" evidence="1">
    <location>
        <begin position="213"/>
        <end position="261"/>
    </location>
</feature>
<evidence type="ECO:0000313" key="5">
    <source>
        <dbReference type="Proteomes" id="UP000198856"/>
    </source>
</evidence>
<evidence type="ECO:0000313" key="4">
    <source>
        <dbReference type="EMBL" id="SDJ63022.1"/>
    </source>
</evidence>
<dbReference type="Proteomes" id="UP000198856">
    <property type="component" value="Unassembled WGS sequence"/>
</dbReference>
<gene>
    <name evidence="4" type="ORF">SAMN05216226_106100</name>
</gene>
<dbReference type="InterPro" id="IPR058439">
    <property type="entry name" value="DUF8126"/>
</dbReference>
<keyword evidence="2" id="KW-0812">Transmembrane</keyword>
<dbReference type="Pfam" id="PF26446">
    <property type="entry name" value="DUF8125"/>
    <property type="match status" value="1"/>
</dbReference>
<dbReference type="OrthoDB" id="236436at2157"/>
<dbReference type="Pfam" id="PF26447">
    <property type="entry name" value="DUF8126"/>
    <property type="match status" value="1"/>
</dbReference>
<keyword evidence="2" id="KW-0472">Membrane</keyword>
<feature type="compositionally biased region" description="Acidic residues" evidence="1">
    <location>
        <begin position="213"/>
        <end position="231"/>
    </location>
</feature>
<feature type="compositionally biased region" description="Polar residues" evidence="1">
    <location>
        <begin position="234"/>
        <end position="243"/>
    </location>
</feature>
<keyword evidence="2" id="KW-1133">Transmembrane helix</keyword>